<dbReference type="EMBL" id="AP005774">
    <property type="protein sequence ID" value="BAC55841.1"/>
    <property type="molecule type" value="Genomic_DNA"/>
</dbReference>
<sequence length="127" mass="13408">MRSISSSTASYFLSSLSLSSSSSSGMAAQLGEGSGARVRRVAAGGGGGMRNVGWRRWRGCACDGMRWRPAWARQRAAQSGLAFLPLCPMRSSRRPPRGGGGSGALAGVRAGAKSYFHQCFSLQVHRK</sequence>
<name>Q84YM7_ORYSJ</name>
<reference evidence="2" key="1">
    <citation type="journal article" date="2005" name="Nature">
        <title>The map-based sequence of the rice genome.</title>
        <authorList>
            <consortium name="International rice genome sequencing project (IRGSP)"/>
            <person name="Matsumoto T."/>
            <person name="Wu J."/>
            <person name="Kanamori H."/>
            <person name="Katayose Y."/>
            <person name="Fujisawa M."/>
            <person name="Namiki N."/>
            <person name="Mizuno H."/>
            <person name="Yamamoto K."/>
            <person name="Antonio B.A."/>
            <person name="Baba T."/>
            <person name="Sakata K."/>
            <person name="Nagamura Y."/>
            <person name="Aoki H."/>
            <person name="Arikawa K."/>
            <person name="Arita K."/>
            <person name="Bito T."/>
            <person name="Chiden Y."/>
            <person name="Fujitsuka N."/>
            <person name="Fukunaka R."/>
            <person name="Hamada M."/>
            <person name="Harada C."/>
            <person name="Hayashi A."/>
            <person name="Hijishita S."/>
            <person name="Honda M."/>
            <person name="Hosokawa S."/>
            <person name="Ichikawa Y."/>
            <person name="Idonuma A."/>
            <person name="Iijima M."/>
            <person name="Ikeda M."/>
            <person name="Ikeno M."/>
            <person name="Ito K."/>
            <person name="Ito S."/>
            <person name="Ito T."/>
            <person name="Ito Y."/>
            <person name="Ito Y."/>
            <person name="Iwabuchi A."/>
            <person name="Kamiya K."/>
            <person name="Karasawa W."/>
            <person name="Kurita K."/>
            <person name="Katagiri S."/>
            <person name="Kikuta A."/>
            <person name="Kobayashi H."/>
            <person name="Kobayashi N."/>
            <person name="Machita K."/>
            <person name="Maehara T."/>
            <person name="Masukawa M."/>
            <person name="Mizubayashi T."/>
            <person name="Mukai Y."/>
            <person name="Nagasaki H."/>
            <person name="Nagata Y."/>
            <person name="Naito S."/>
            <person name="Nakashima M."/>
            <person name="Nakama Y."/>
            <person name="Nakamichi Y."/>
            <person name="Nakamura M."/>
            <person name="Meguro A."/>
            <person name="Negishi M."/>
            <person name="Ohta I."/>
            <person name="Ohta T."/>
            <person name="Okamoto M."/>
            <person name="Ono N."/>
            <person name="Saji S."/>
            <person name="Sakaguchi M."/>
            <person name="Sakai K."/>
            <person name="Shibata M."/>
            <person name="Shimokawa T."/>
            <person name="Song J."/>
            <person name="Takazaki Y."/>
            <person name="Terasawa K."/>
            <person name="Tsugane M."/>
            <person name="Tsuji K."/>
            <person name="Ueda S."/>
            <person name="Waki K."/>
            <person name="Yamagata H."/>
            <person name="Yamamoto M."/>
            <person name="Yamamoto S."/>
            <person name="Yamane H."/>
            <person name="Yoshiki S."/>
            <person name="Yoshihara R."/>
            <person name="Yukawa K."/>
            <person name="Zhong H."/>
            <person name="Yano M."/>
            <person name="Yuan Q."/>
            <person name="Ouyang S."/>
            <person name="Liu J."/>
            <person name="Jones K.M."/>
            <person name="Gansberger K."/>
            <person name="Moffat K."/>
            <person name="Hill J."/>
            <person name="Bera J."/>
            <person name="Fadrosh D."/>
            <person name="Jin S."/>
            <person name="Johri S."/>
            <person name="Kim M."/>
            <person name="Overton L."/>
            <person name="Reardon M."/>
            <person name="Tsitrin T."/>
            <person name="Vuong H."/>
            <person name="Weaver B."/>
            <person name="Ciecko A."/>
            <person name="Tallon L."/>
            <person name="Jackson J."/>
            <person name="Pai G."/>
            <person name="Aken S.V."/>
            <person name="Utterback T."/>
            <person name="Reidmuller S."/>
            <person name="Feldblyum T."/>
            <person name="Hsiao J."/>
            <person name="Zismann V."/>
            <person name="Iobst S."/>
            <person name="de Vazeille A.R."/>
            <person name="Buell C.R."/>
            <person name="Ying K."/>
            <person name="Li Y."/>
            <person name="Lu T."/>
            <person name="Huang Y."/>
            <person name="Zhao Q."/>
            <person name="Feng Q."/>
            <person name="Zhang L."/>
            <person name="Zhu J."/>
            <person name="Weng Q."/>
            <person name="Mu J."/>
            <person name="Lu Y."/>
            <person name="Fan D."/>
            <person name="Liu Y."/>
            <person name="Guan J."/>
            <person name="Zhang Y."/>
            <person name="Yu S."/>
            <person name="Liu X."/>
            <person name="Zhang Y."/>
            <person name="Hong G."/>
            <person name="Han B."/>
            <person name="Choisne N."/>
            <person name="Demange N."/>
            <person name="Orjeda G."/>
            <person name="Samain S."/>
            <person name="Cattolico L."/>
            <person name="Pelletier E."/>
            <person name="Couloux A."/>
            <person name="Segurens B."/>
            <person name="Wincker P."/>
            <person name="D'Hont A."/>
            <person name="Scarpelli C."/>
            <person name="Weissenbach J."/>
            <person name="Salanoubat M."/>
            <person name="Quetier F."/>
            <person name="Yu Y."/>
            <person name="Kim H.R."/>
            <person name="Rambo T."/>
            <person name="Currie J."/>
            <person name="Collura K."/>
            <person name="Luo M."/>
            <person name="Yang T."/>
            <person name="Ammiraju J.S.S."/>
            <person name="Engler F."/>
            <person name="Soderlund C."/>
            <person name="Wing R.A."/>
            <person name="Palmer L.E."/>
            <person name="de la Bastide M."/>
            <person name="Spiegel L."/>
            <person name="Nascimento L."/>
            <person name="Zutavern T."/>
            <person name="O'Shaughnessy A."/>
            <person name="Dike S."/>
            <person name="Dedhia N."/>
            <person name="Preston R."/>
            <person name="Balija V."/>
            <person name="McCombie W.R."/>
            <person name="Chow T."/>
            <person name="Chen H."/>
            <person name="Chung M."/>
            <person name="Chen C."/>
            <person name="Shaw J."/>
            <person name="Wu H."/>
            <person name="Hsiao K."/>
            <person name="Chao Y."/>
            <person name="Chu M."/>
            <person name="Cheng C."/>
            <person name="Hour A."/>
            <person name="Lee P."/>
            <person name="Lin S."/>
            <person name="Lin Y."/>
            <person name="Liou J."/>
            <person name="Liu S."/>
            <person name="Hsing Y."/>
            <person name="Raghuvanshi S."/>
            <person name="Mohanty A."/>
            <person name="Bharti A.K."/>
            <person name="Gaur A."/>
            <person name="Gupta V."/>
            <person name="Kumar D."/>
            <person name="Ravi V."/>
            <person name="Vij S."/>
            <person name="Kapur A."/>
            <person name="Khurana P."/>
            <person name="Khurana P."/>
            <person name="Khurana J.P."/>
            <person name="Tyagi A.K."/>
            <person name="Gaikwad K."/>
            <person name="Singh A."/>
            <person name="Dalal V."/>
            <person name="Srivastava S."/>
            <person name="Dixit A."/>
            <person name="Pal A.K."/>
            <person name="Ghazi I.A."/>
            <person name="Yadav M."/>
            <person name="Pandit A."/>
            <person name="Bhargava A."/>
            <person name="Sureshbabu K."/>
            <person name="Batra K."/>
            <person name="Sharma T.R."/>
            <person name="Mohapatra T."/>
            <person name="Singh N.K."/>
            <person name="Messing J."/>
            <person name="Nelson A.B."/>
            <person name="Fuks G."/>
            <person name="Kavchok S."/>
            <person name="Keizer G."/>
            <person name="Linton E."/>
            <person name="Llaca V."/>
            <person name="Song R."/>
            <person name="Tanyolac B."/>
            <person name="Young S."/>
            <person name="Ho-Il K."/>
            <person name="Hahn J.H."/>
            <person name="Sangsakoo G."/>
            <person name="Vanavichit A."/>
            <person name="de Mattos Luiz.A.T."/>
            <person name="Zimmer P.D."/>
            <person name="Malone G."/>
            <person name="Dellagostin O."/>
            <person name="de Oliveira A.C."/>
            <person name="Bevan M."/>
            <person name="Bancroft I."/>
            <person name="Minx P."/>
            <person name="Cordum H."/>
            <person name="Wilson R."/>
            <person name="Cheng Z."/>
            <person name="Jin W."/>
            <person name="Jiang J."/>
            <person name="Leong S.A."/>
            <person name="Iwama H."/>
            <person name="Gojobori T."/>
            <person name="Itoh T."/>
            <person name="Niimura Y."/>
            <person name="Fujii Y."/>
            <person name="Habara T."/>
            <person name="Sakai H."/>
            <person name="Sato Y."/>
            <person name="Wilson G."/>
            <person name="Kumar K."/>
            <person name="McCouch S."/>
            <person name="Juretic N."/>
            <person name="Hoen D."/>
            <person name="Wright S."/>
            <person name="Bruskiewich R."/>
            <person name="Bureau T."/>
            <person name="Miyao A."/>
            <person name="Hirochika H."/>
            <person name="Nishikawa T."/>
            <person name="Kadowaki K."/>
            <person name="Sugiura M."/>
            <person name="Burr B."/>
            <person name="Sasaki T."/>
        </authorList>
    </citation>
    <scope>NUCLEOTIDE SEQUENCE [LARGE SCALE GENOMIC DNA]</scope>
    <source>
        <strain evidence="2">cv. Nipponbare</strain>
    </source>
</reference>
<gene>
    <name evidence="1" type="primary">OSJNBa0086N05.108</name>
</gene>
<proteinExistence type="predicted"/>
<dbReference type="AlphaFoldDB" id="Q84YM7"/>
<evidence type="ECO:0000313" key="1">
    <source>
        <dbReference type="EMBL" id="BAC55841.1"/>
    </source>
</evidence>
<accession>Q84YM7</accession>
<organism evidence="1 2">
    <name type="scientific">Oryza sativa subsp. japonica</name>
    <name type="common">Rice</name>
    <dbReference type="NCBI Taxonomy" id="39947"/>
    <lineage>
        <taxon>Eukaryota</taxon>
        <taxon>Viridiplantae</taxon>
        <taxon>Streptophyta</taxon>
        <taxon>Embryophyta</taxon>
        <taxon>Tracheophyta</taxon>
        <taxon>Spermatophyta</taxon>
        <taxon>Magnoliopsida</taxon>
        <taxon>Liliopsida</taxon>
        <taxon>Poales</taxon>
        <taxon>Poaceae</taxon>
        <taxon>BOP clade</taxon>
        <taxon>Oryzoideae</taxon>
        <taxon>Oryzeae</taxon>
        <taxon>Oryzinae</taxon>
        <taxon>Oryza</taxon>
        <taxon>Oryza sativa</taxon>
    </lineage>
</organism>
<evidence type="ECO:0000313" key="2">
    <source>
        <dbReference type="Proteomes" id="UP000000763"/>
    </source>
</evidence>
<dbReference type="Proteomes" id="UP000000763">
    <property type="component" value="Chromosome 7"/>
</dbReference>
<reference evidence="2" key="2">
    <citation type="journal article" date="2008" name="Nucleic Acids Res.">
        <title>The rice annotation project database (RAP-DB): 2008 update.</title>
        <authorList>
            <consortium name="The rice annotation project (RAP)"/>
        </authorList>
    </citation>
    <scope>GENOME REANNOTATION</scope>
    <source>
        <strain evidence="2">cv. Nipponbare</strain>
    </source>
</reference>
<protein>
    <submittedName>
        <fullName evidence="1">Uncharacterized protein</fullName>
    </submittedName>
</protein>